<keyword evidence="5" id="KW-1185">Reference proteome</keyword>
<feature type="chain" id="PRO_5019338425" description="VTT domain-containing protein" evidence="2">
    <location>
        <begin position="21"/>
        <end position="146"/>
    </location>
</feature>
<keyword evidence="1" id="KW-1133">Transmembrane helix</keyword>
<gene>
    <name evidence="4" type="ORF">CWI71_02240</name>
</gene>
<feature type="domain" description="VTT" evidence="3">
    <location>
        <begin position="20"/>
        <end position="134"/>
    </location>
</feature>
<evidence type="ECO:0000313" key="4">
    <source>
        <dbReference type="EMBL" id="RUO63068.1"/>
    </source>
</evidence>
<comment type="caution">
    <text evidence="4">The sequence shown here is derived from an EMBL/GenBank/DDBJ whole genome shotgun (WGS) entry which is preliminary data.</text>
</comment>
<dbReference type="PANTHER" id="PTHR42709:SF4">
    <property type="entry name" value="INNER MEMBRANE PROTEIN YQAA"/>
    <property type="match status" value="1"/>
</dbReference>
<organism evidence="4 5">
    <name type="scientific">Pseudidiomarina insulisalsae</name>
    <dbReference type="NCBI Taxonomy" id="575789"/>
    <lineage>
        <taxon>Bacteria</taxon>
        <taxon>Pseudomonadati</taxon>
        <taxon>Pseudomonadota</taxon>
        <taxon>Gammaproteobacteria</taxon>
        <taxon>Alteromonadales</taxon>
        <taxon>Idiomarinaceae</taxon>
        <taxon>Pseudidiomarina</taxon>
    </lineage>
</organism>
<dbReference type="EMBL" id="PIPY01000002">
    <property type="protein sequence ID" value="RUO63068.1"/>
    <property type="molecule type" value="Genomic_DNA"/>
</dbReference>
<dbReference type="PANTHER" id="PTHR42709">
    <property type="entry name" value="ALKALINE PHOSPHATASE LIKE PROTEIN"/>
    <property type="match status" value="1"/>
</dbReference>
<feature type="transmembrane region" description="Helical" evidence="1">
    <location>
        <begin position="88"/>
        <end position="107"/>
    </location>
</feature>
<feature type="transmembrane region" description="Helical" evidence="1">
    <location>
        <begin position="113"/>
        <end position="140"/>
    </location>
</feature>
<sequence>MYLSLFLVALLAATVLPAQSEVLVVTAQRLGYNPWMIWLVASVGNTLGSVINYGLGRFLLQYRERRWFPFQGKSLDRGHWWFERYGKWSLLLAWAPFIGDTLTFIAGMMRLSFWQFLIIVFISKAGRYALLLGLLSFLGLSVPVPE</sequence>
<evidence type="ECO:0000256" key="1">
    <source>
        <dbReference type="SAM" id="Phobius"/>
    </source>
</evidence>
<proteinExistence type="predicted"/>
<keyword evidence="1" id="KW-0812">Transmembrane</keyword>
<dbReference type="RefSeq" id="WP_126753634.1">
    <property type="nucleotide sequence ID" value="NZ_PIPY01000002.1"/>
</dbReference>
<evidence type="ECO:0000256" key="2">
    <source>
        <dbReference type="SAM" id="SignalP"/>
    </source>
</evidence>
<feature type="transmembrane region" description="Helical" evidence="1">
    <location>
        <begin position="36"/>
        <end position="60"/>
    </location>
</feature>
<protein>
    <recommendedName>
        <fullName evidence="3">VTT domain-containing protein</fullName>
    </recommendedName>
</protein>
<dbReference type="InterPro" id="IPR051311">
    <property type="entry name" value="DedA_domain"/>
</dbReference>
<dbReference type="GO" id="GO:0005886">
    <property type="term" value="C:plasma membrane"/>
    <property type="evidence" value="ECO:0007669"/>
    <property type="project" value="UniProtKB-ARBA"/>
</dbReference>
<feature type="signal peptide" evidence="2">
    <location>
        <begin position="1"/>
        <end position="20"/>
    </location>
</feature>
<dbReference type="AlphaFoldDB" id="A0A432YPL9"/>
<dbReference type="Pfam" id="PF09335">
    <property type="entry name" value="VTT_dom"/>
    <property type="match status" value="1"/>
</dbReference>
<evidence type="ECO:0000313" key="5">
    <source>
        <dbReference type="Proteomes" id="UP000288259"/>
    </source>
</evidence>
<dbReference type="Proteomes" id="UP000288259">
    <property type="component" value="Unassembled WGS sequence"/>
</dbReference>
<accession>A0A432YPL9</accession>
<reference evidence="5" key="1">
    <citation type="journal article" date="2018" name="Front. Microbiol.">
        <title>Genome-Based Analysis Reveals the Taxonomy and Diversity of the Family Idiomarinaceae.</title>
        <authorList>
            <person name="Liu Y."/>
            <person name="Lai Q."/>
            <person name="Shao Z."/>
        </authorList>
    </citation>
    <scope>NUCLEOTIDE SEQUENCE [LARGE SCALE GENOMIC DNA]</scope>
    <source>
        <strain evidence="5">CVS-6</strain>
    </source>
</reference>
<keyword evidence="2" id="KW-0732">Signal</keyword>
<dbReference type="OrthoDB" id="9814483at2"/>
<dbReference type="InterPro" id="IPR032816">
    <property type="entry name" value="VTT_dom"/>
</dbReference>
<evidence type="ECO:0000259" key="3">
    <source>
        <dbReference type="Pfam" id="PF09335"/>
    </source>
</evidence>
<keyword evidence="1" id="KW-0472">Membrane</keyword>
<name>A0A432YPL9_9GAMM</name>